<dbReference type="AlphaFoldDB" id="A0A8K9XTS8"/>
<feature type="domain" description="RING-type" evidence="6">
    <location>
        <begin position="15"/>
        <end position="57"/>
    </location>
</feature>
<dbReference type="Ensembl" id="ENSOMYT00000118205.1">
    <property type="protein sequence ID" value="ENSOMYP00000138536.1"/>
    <property type="gene ID" value="ENSOMYG00000076001.1"/>
</dbReference>
<protein>
    <recommendedName>
        <fullName evidence="6">RING-type domain-containing protein</fullName>
    </recommendedName>
</protein>
<dbReference type="PROSITE" id="PS50089">
    <property type="entry name" value="ZF_RING_2"/>
    <property type="match status" value="1"/>
</dbReference>
<sequence>MGQSLPTPDCEPSVCPLCHGICRNPTALRCKHIFCYCCIQELWSGSPTGPYYCPECKEEYKTLPVGFKRDTTASPWRHEAPAHTRTSSATGNFPNSPDTSAHAQLGWGQRDRGLFITPILSLHASFRFLHLLYSVL</sequence>
<keyword evidence="1" id="KW-0479">Metal-binding</keyword>
<keyword evidence="3" id="KW-0862">Zinc</keyword>
<keyword evidence="2 4" id="KW-0863">Zinc-finger</keyword>
<evidence type="ECO:0000256" key="2">
    <source>
        <dbReference type="ARBA" id="ARBA00022771"/>
    </source>
</evidence>
<evidence type="ECO:0000313" key="8">
    <source>
        <dbReference type="Proteomes" id="UP000694395"/>
    </source>
</evidence>
<proteinExistence type="predicted"/>
<reference evidence="7 8" key="1">
    <citation type="submission" date="2020-07" db="EMBL/GenBank/DDBJ databases">
        <title>A long reads based de novo assembly of the rainbow trout Arlee double haploid line genome.</title>
        <authorList>
            <person name="Gao G."/>
            <person name="Palti Y."/>
        </authorList>
    </citation>
    <scope>NUCLEOTIDE SEQUENCE [LARGE SCALE GENOMIC DNA]</scope>
</reference>
<keyword evidence="8" id="KW-1185">Reference proteome</keyword>
<evidence type="ECO:0000313" key="7">
    <source>
        <dbReference type="Ensembl" id="ENSOMYP00000138536.1"/>
    </source>
</evidence>
<dbReference type="InterPro" id="IPR018957">
    <property type="entry name" value="Znf_C3HC4_RING-type"/>
</dbReference>
<dbReference type="Ensembl" id="ENSOMYT00000122079.1">
    <property type="protein sequence ID" value="ENSOMYP00000109121.1"/>
    <property type="gene ID" value="ENSOMYG00000051826.1"/>
</dbReference>
<dbReference type="PROSITE" id="PS00518">
    <property type="entry name" value="ZF_RING_1"/>
    <property type="match status" value="1"/>
</dbReference>
<dbReference type="Gene3D" id="3.30.40.10">
    <property type="entry name" value="Zinc/RING finger domain, C3HC4 (zinc finger)"/>
    <property type="match status" value="1"/>
</dbReference>
<reference evidence="7" key="2">
    <citation type="submission" date="2025-05" db="UniProtKB">
        <authorList>
            <consortium name="Ensembl"/>
        </authorList>
    </citation>
    <scope>IDENTIFICATION</scope>
</reference>
<evidence type="ECO:0000256" key="5">
    <source>
        <dbReference type="SAM" id="MobiDB-lite"/>
    </source>
</evidence>
<dbReference type="SMART" id="SM00184">
    <property type="entry name" value="RING"/>
    <property type="match status" value="1"/>
</dbReference>
<dbReference type="InterPro" id="IPR001841">
    <property type="entry name" value="Znf_RING"/>
</dbReference>
<dbReference type="GeneTree" id="ENSGT01060000253318"/>
<dbReference type="InterPro" id="IPR013083">
    <property type="entry name" value="Znf_RING/FYVE/PHD"/>
</dbReference>
<accession>A0A8K9XTS8</accession>
<evidence type="ECO:0000259" key="6">
    <source>
        <dbReference type="PROSITE" id="PS50089"/>
    </source>
</evidence>
<organism evidence="7 8">
    <name type="scientific">Oncorhynchus mykiss</name>
    <name type="common">Rainbow trout</name>
    <name type="synonym">Salmo gairdneri</name>
    <dbReference type="NCBI Taxonomy" id="8022"/>
    <lineage>
        <taxon>Eukaryota</taxon>
        <taxon>Metazoa</taxon>
        <taxon>Chordata</taxon>
        <taxon>Craniata</taxon>
        <taxon>Vertebrata</taxon>
        <taxon>Euteleostomi</taxon>
        <taxon>Actinopterygii</taxon>
        <taxon>Neopterygii</taxon>
        <taxon>Teleostei</taxon>
        <taxon>Protacanthopterygii</taxon>
        <taxon>Salmoniformes</taxon>
        <taxon>Salmonidae</taxon>
        <taxon>Salmoninae</taxon>
        <taxon>Oncorhynchus</taxon>
    </lineage>
</organism>
<feature type="compositionally biased region" description="Polar residues" evidence="5">
    <location>
        <begin position="84"/>
        <end position="102"/>
    </location>
</feature>
<evidence type="ECO:0000256" key="4">
    <source>
        <dbReference type="PROSITE-ProRule" id="PRU00175"/>
    </source>
</evidence>
<evidence type="ECO:0000256" key="3">
    <source>
        <dbReference type="ARBA" id="ARBA00022833"/>
    </source>
</evidence>
<dbReference type="Ensembl" id="ENSOMYT00000134095.1">
    <property type="protein sequence ID" value="ENSOMYP00000118909.1"/>
    <property type="gene ID" value="ENSOMYG00000072965.1"/>
</dbReference>
<dbReference type="SUPFAM" id="SSF57850">
    <property type="entry name" value="RING/U-box"/>
    <property type="match status" value="1"/>
</dbReference>
<evidence type="ECO:0000256" key="1">
    <source>
        <dbReference type="ARBA" id="ARBA00022723"/>
    </source>
</evidence>
<name>A0A8K9XTS8_ONCMY</name>
<dbReference type="Proteomes" id="UP000694395">
    <property type="component" value="Chromosome 2"/>
</dbReference>
<dbReference type="Pfam" id="PF00097">
    <property type="entry name" value="zf-C3HC4"/>
    <property type="match status" value="1"/>
</dbReference>
<dbReference type="InterPro" id="IPR017907">
    <property type="entry name" value="Znf_RING_CS"/>
</dbReference>
<dbReference type="GO" id="GO:0008270">
    <property type="term" value="F:zinc ion binding"/>
    <property type="evidence" value="ECO:0007669"/>
    <property type="project" value="UniProtKB-KW"/>
</dbReference>
<feature type="region of interest" description="Disordered" evidence="5">
    <location>
        <begin position="74"/>
        <end position="102"/>
    </location>
</feature>